<organism evidence="5 6">
    <name type="scientific">Micromonospora humida</name>
    <dbReference type="NCBI Taxonomy" id="2809018"/>
    <lineage>
        <taxon>Bacteria</taxon>
        <taxon>Bacillati</taxon>
        <taxon>Actinomycetota</taxon>
        <taxon>Actinomycetes</taxon>
        <taxon>Micromonosporales</taxon>
        <taxon>Micromonosporaceae</taxon>
        <taxon>Micromonospora</taxon>
    </lineage>
</organism>
<keyword evidence="1" id="KW-0808">Transferase</keyword>
<dbReference type="InterPro" id="IPR050832">
    <property type="entry name" value="Bact_Acetyltransf"/>
</dbReference>
<evidence type="ECO:0000256" key="3">
    <source>
        <dbReference type="SAM" id="MobiDB-lite"/>
    </source>
</evidence>
<evidence type="ECO:0000256" key="2">
    <source>
        <dbReference type="ARBA" id="ARBA00023315"/>
    </source>
</evidence>
<evidence type="ECO:0000313" key="6">
    <source>
        <dbReference type="Proteomes" id="UP001518872"/>
    </source>
</evidence>
<dbReference type="Gene3D" id="3.40.630.30">
    <property type="match status" value="1"/>
</dbReference>
<feature type="region of interest" description="Disordered" evidence="3">
    <location>
        <begin position="20"/>
        <end position="44"/>
    </location>
</feature>
<dbReference type="SUPFAM" id="SSF55729">
    <property type="entry name" value="Acyl-CoA N-acyltransferases (Nat)"/>
    <property type="match status" value="2"/>
</dbReference>
<feature type="region of interest" description="Disordered" evidence="3">
    <location>
        <begin position="172"/>
        <end position="212"/>
    </location>
</feature>
<evidence type="ECO:0000313" key="5">
    <source>
        <dbReference type="EMBL" id="MBM7076659.1"/>
    </source>
</evidence>
<dbReference type="PANTHER" id="PTHR43877">
    <property type="entry name" value="AMINOALKYLPHOSPHONATE N-ACETYLTRANSFERASE-RELATED-RELATED"/>
    <property type="match status" value="1"/>
</dbReference>
<name>A0ABS2IRK7_9ACTN</name>
<dbReference type="InterPro" id="IPR016181">
    <property type="entry name" value="Acyl_CoA_acyltransferase"/>
</dbReference>
<keyword evidence="2" id="KW-0012">Acyltransferase</keyword>
<accession>A0ABS2IRK7</accession>
<feature type="domain" description="N-acetyltransferase" evidence="4">
    <location>
        <begin position="60"/>
        <end position="237"/>
    </location>
</feature>
<dbReference type="InterPro" id="IPR000182">
    <property type="entry name" value="GNAT_dom"/>
</dbReference>
<dbReference type="Pfam" id="PF00583">
    <property type="entry name" value="Acetyltransf_1"/>
    <property type="match status" value="1"/>
</dbReference>
<gene>
    <name evidence="5" type="ORF">JQX11_09875</name>
</gene>
<evidence type="ECO:0000256" key="1">
    <source>
        <dbReference type="ARBA" id="ARBA00022679"/>
    </source>
</evidence>
<keyword evidence="6" id="KW-1185">Reference proteome</keyword>
<protein>
    <submittedName>
        <fullName evidence="5">GNAT family N-acetyltransferase</fullName>
    </submittedName>
</protein>
<reference evidence="5 6" key="1">
    <citation type="submission" date="2021-02" db="EMBL/GenBank/DDBJ databases">
        <authorList>
            <person name="Ra J.-S."/>
        </authorList>
    </citation>
    <scope>NUCLEOTIDE SEQUENCE [LARGE SCALE GENOMIC DNA]</scope>
    <source>
        <strain evidence="5 6">MMS20-R1-14</strain>
    </source>
</reference>
<comment type="caution">
    <text evidence="5">The sequence shown here is derived from an EMBL/GenBank/DDBJ whole genome shotgun (WGS) entry which is preliminary data.</text>
</comment>
<sequence length="427" mass="45671">MLRAGGLSPETFQVLATQRRRRCANVPPDQREPGASGNPLAPGVVHGKTRGVALDIATIDRTDQPTLDALYRIAATVEATESPDLPPLCRRRFEAPLWHPMPGIDTRWSVARLDGVPVGWVRVNLHLLDNTENASIELAVDPAYRRRGVGRALFAHARRLLREAGCKRVVGSTVTPLPDGPVGATPGGPGGTTPDEPGASASGGPGGESSVGAVGVTPVGEFPGAAFAAALGARPALVDVRRRLDVTALDRDRLAALRAGARSAAAGYRTVRWHGHPQSEHLADLAYLEGRLLADAPLGDLEWEPERMDAERIQGMERALDARGVRRYSVAAVHGESGRLVAWSVLSLAANTTRHAWQQITIVDPAHRGHRLGLLCKAENLEHTLAYEPELSVVDTYNAAANSHMIAINEQLGFRPVAGSTEWQSTI</sequence>
<proteinExistence type="predicted"/>
<dbReference type="EMBL" id="JAFEUC010000004">
    <property type="protein sequence ID" value="MBM7076659.1"/>
    <property type="molecule type" value="Genomic_DNA"/>
</dbReference>
<evidence type="ECO:0000259" key="4">
    <source>
        <dbReference type="PROSITE" id="PS51186"/>
    </source>
</evidence>
<dbReference type="Proteomes" id="UP001518872">
    <property type="component" value="Unassembled WGS sequence"/>
</dbReference>
<dbReference type="PROSITE" id="PS51186">
    <property type="entry name" value="GNAT"/>
    <property type="match status" value="1"/>
</dbReference>
<dbReference type="CDD" id="cd04301">
    <property type="entry name" value="NAT_SF"/>
    <property type="match status" value="1"/>
</dbReference>